<name>A0ABV0JGN9_9CYAN</name>
<dbReference type="EMBL" id="JAMPKM010000022">
    <property type="protein sequence ID" value="MEP0820190.1"/>
    <property type="molecule type" value="Genomic_DNA"/>
</dbReference>
<comment type="caution">
    <text evidence="1">The sequence shown here is derived from an EMBL/GenBank/DDBJ whole genome shotgun (WGS) entry which is preliminary data.</text>
</comment>
<proteinExistence type="predicted"/>
<dbReference type="Proteomes" id="UP001464891">
    <property type="component" value="Unassembled WGS sequence"/>
</dbReference>
<protein>
    <submittedName>
        <fullName evidence="1">Uncharacterized protein</fullName>
    </submittedName>
</protein>
<keyword evidence="2" id="KW-1185">Reference proteome</keyword>
<accession>A0ABV0JGN9</accession>
<evidence type="ECO:0000313" key="2">
    <source>
        <dbReference type="Proteomes" id="UP001464891"/>
    </source>
</evidence>
<gene>
    <name evidence="1" type="ORF">NC998_24110</name>
</gene>
<dbReference type="RefSeq" id="WP_190435348.1">
    <property type="nucleotide sequence ID" value="NZ_JAMPKM010000022.1"/>
</dbReference>
<reference evidence="1 2" key="1">
    <citation type="submission" date="2022-04" db="EMBL/GenBank/DDBJ databases">
        <title>Positive selection, recombination, and allopatry shape intraspecific diversity of widespread and dominant cyanobacteria.</title>
        <authorList>
            <person name="Wei J."/>
            <person name="Shu W."/>
            <person name="Hu C."/>
        </authorList>
    </citation>
    <scope>NUCLEOTIDE SEQUENCE [LARGE SCALE GENOMIC DNA]</scope>
    <source>
        <strain evidence="1 2">GB2-A4</strain>
    </source>
</reference>
<sequence length="74" mass="8841">MEPAQFHQLRKALGTFYWDNGFETFCQVTGFDPQFQHAQEKWQQFSTCIQAMGQLDDRTWEVHNFTKGFKLFDT</sequence>
<organism evidence="1 2">
    <name type="scientific">Trichocoleus desertorum GB2-A4</name>
    <dbReference type="NCBI Taxonomy" id="2933944"/>
    <lineage>
        <taxon>Bacteria</taxon>
        <taxon>Bacillati</taxon>
        <taxon>Cyanobacteriota</taxon>
        <taxon>Cyanophyceae</taxon>
        <taxon>Leptolyngbyales</taxon>
        <taxon>Trichocoleusaceae</taxon>
        <taxon>Trichocoleus</taxon>
    </lineage>
</organism>
<evidence type="ECO:0000313" key="1">
    <source>
        <dbReference type="EMBL" id="MEP0820190.1"/>
    </source>
</evidence>